<evidence type="ECO:0000313" key="2">
    <source>
        <dbReference type="EMBL" id="KKT53074.1"/>
    </source>
</evidence>
<name>A0A0G1KYU1_UNCK3</name>
<dbReference type="SMART" id="SM00909">
    <property type="entry name" value="Germane"/>
    <property type="match status" value="1"/>
</dbReference>
<sequence length="152" mass="16508">MIGVVLGAGVYWLYQRYNSAPVNSPGEQMTISVYFAKSEPTDIAIVSVKRTIPKTVAVATAAMQELLKGPTDAEKAQGLSTAINSGTILNYVRIENGVATVDFNDRFDFQMGGSARVMAINQQILKTLTQFPTIKTIKLTINQGERPANLEP</sequence>
<evidence type="ECO:0000313" key="3">
    <source>
        <dbReference type="Proteomes" id="UP000034752"/>
    </source>
</evidence>
<gene>
    <name evidence="2" type="ORF">VE96_C0003G0014</name>
</gene>
<accession>A0A0G1KYU1</accession>
<dbReference type="InterPro" id="IPR019606">
    <property type="entry name" value="GerMN"/>
</dbReference>
<reference evidence="2 3" key="1">
    <citation type="journal article" date="2015" name="Nature">
        <title>rRNA introns, odd ribosomes, and small enigmatic genomes across a large radiation of phyla.</title>
        <authorList>
            <person name="Brown C.T."/>
            <person name="Hug L.A."/>
            <person name="Thomas B.C."/>
            <person name="Sharon I."/>
            <person name="Castelle C.J."/>
            <person name="Singh A."/>
            <person name="Wilkins M.J."/>
            <person name="Williams K.H."/>
            <person name="Banfield J.F."/>
        </authorList>
    </citation>
    <scope>NUCLEOTIDE SEQUENCE [LARGE SCALE GENOMIC DNA]</scope>
</reference>
<comment type="caution">
    <text evidence="2">The sequence shown here is derived from an EMBL/GenBank/DDBJ whole genome shotgun (WGS) entry which is preliminary data.</text>
</comment>
<dbReference type="EMBL" id="LCIJ01000003">
    <property type="protein sequence ID" value="KKT53074.1"/>
    <property type="molecule type" value="Genomic_DNA"/>
</dbReference>
<proteinExistence type="predicted"/>
<dbReference type="AlphaFoldDB" id="A0A0G1KYU1"/>
<evidence type="ECO:0000259" key="1">
    <source>
        <dbReference type="SMART" id="SM00909"/>
    </source>
</evidence>
<organism evidence="2 3">
    <name type="scientific">candidate division Kazan bacterium GW2011_GWA1_44_22</name>
    <dbReference type="NCBI Taxonomy" id="1620410"/>
    <lineage>
        <taxon>Bacteria</taxon>
        <taxon>Bacteria division Kazan-3B-28</taxon>
    </lineage>
</organism>
<dbReference type="Proteomes" id="UP000034752">
    <property type="component" value="Unassembled WGS sequence"/>
</dbReference>
<dbReference type="Pfam" id="PF10646">
    <property type="entry name" value="Germane"/>
    <property type="match status" value="1"/>
</dbReference>
<protein>
    <submittedName>
        <fullName evidence="2">Spore germination protein-like protein</fullName>
    </submittedName>
</protein>
<feature type="domain" description="GerMN" evidence="1">
    <location>
        <begin position="59"/>
        <end position="150"/>
    </location>
</feature>